<gene>
    <name evidence="2" type="ORF">HDF15_004821</name>
</gene>
<dbReference type="AlphaFoldDB" id="A0A7W7ZUN2"/>
<dbReference type="RefSeq" id="WP_014264704.1">
    <property type="nucleotide sequence ID" value="NZ_JACHIO010000028.1"/>
</dbReference>
<accession>A0A7W7ZUN2</accession>
<feature type="region of interest" description="Disordered" evidence="1">
    <location>
        <begin position="1"/>
        <end position="21"/>
    </location>
</feature>
<proteinExistence type="predicted"/>
<reference evidence="2 3" key="1">
    <citation type="submission" date="2020-08" db="EMBL/GenBank/DDBJ databases">
        <title>Genomic Encyclopedia of Type Strains, Phase IV (KMG-V): Genome sequencing to study the core and pangenomes of soil and plant-associated prokaryotes.</title>
        <authorList>
            <person name="Whitman W."/>
        </authorList>
    </citation>
    <scope>NUCLEOTIDE SEQUENCE [LARGE SCALE GENOMIC DNA]</scope>
    <source>
        <strain evidence="2 3">X5P3</strain>
    </source>
</reference>
<dbReference type="EMBL" id="JACHIO010000028">
    <property type="protein sequence ID" value="MBB5066441.1"/>
    <property type="molecule type" value="Genomic_DNA"/>
</dbReference>
<dbReference type="Proteomes" id="UP000584867">
    <property type="component" value="Unassembled WGS sequence"/>
</dbReference>
<name>A0A7W7ZUN2_9BACT</name>
<organism evidence="2 3">
    <name type="scientific">Granulicella mallensis</name>
    <dbReference type="NCBI Taxonomy" id="940614"/>
    <lineage>
        <taxon>Bacteria</taxon>
        <taxon>Pseudomonadati</taxon>
        <taxon>Acidobacteriota</taxon>
        <taxon>Terriglobia</taxon>
        <taxon>Terriglobales</taxon>
        <taxon>Acidobacteriaceae</taxon>
        <taxon>Granulicella</taxon>
    </lineage>
</organism>
<protein>
    <submittedName>
        <fullName evidence="2">Uncharacterized protein</fullName>
    </submittedName>
</protein>
<evidence type="ECO:0000256" key="1">
    <source>
        <dbReference type="SAM" id="MobiDB-lite"/>
    </source>
</evidence>
<evidence type="ECO:0000313" key="3">
    <source>
        <dbReference type="Proteomes" id="UP000584867"/>
    </source>
</evidence>
<comment type="caution">
    <text evidence="2">The sequence shown here is derived from an EMBL/GenBank/DDBJ whole genome shotgun (WGS) entry which is preliminary data.</text>
</comment>
<sequence length="59" mass="6767">MNGPEEIDEITAQSEIQPPAKKLYRKPEFRFERVFETRALSCGKISTIQAQCAHNRKSS</sequence>
<evidence type="ECO:0000313" key="2">
    <source>
        <dbReference type="EMBL" id="MBB5066441.1"/>
    </source>
</evidence>